<dbReference type="Proteomes" id="UP000724584">
    <property type="component" value="Unassembled WGS sequence"/>
</dbReference>
<dbReference type="EMBL" id="JAGIZQ010000007">
    <property type="protein sequence ID" value="KAH6617141.1"/>
    <property type="molecule type" value="Genomic_DNA"/>
</dbReference>
<reference evidence="1 2" key="1">
    <citation type="journal article" date="2021" name="Nat. Commun.">
        <title>Genetic determinants of endophytism in the Arabidopsis root mycobiome.</title>
        <authorList>
            <person name="Mesny F."/>
            <person name="Miyauchi S."/>
            <person name="Thiergart T."/>
            <person name="Pickel B."/>
            <person name="Atanasova L."/>
            <person name="Karlsson M."/>
            <person name="Huettel B."/>
            <person name="Barry K.W."/>
            <person name="Haridas S."/>
            <person name="Chen C."/>
            <person name="Bauer D."/>
            <person name="Andreopoulos W."/>
            <person name="Pangilinan J."/>
            <person name="LaButti K."/>
            <person name="Riley R."/>
            <person name="Lipzen A."/>
            <person name="Clum A."/>
            <person name="Drula E."/>
            <person name="Henrissat B."/>
            <person name="Kohler A."/>
            <person name="Grigoriev I.V."/>
            <person name="Martin F.M."/>
            <person name="Hacquard S."/>
        </authorList>
    </citation>
    <scope>NUCLEOTIDE SEQUENCE [LARGE SCALE GENOMIC DNA]</scope>
    <source>
        <strain evidence="1 2">MPI-SDFR-AT-0079</strain>
    </source>
</reference>
<organism evidence="1 2">
    <name type="scientific">Chaetomium tenue</name>
    <dbReference type="NCBI Taxonomy" id="1854479"/>
    <lineage>
        <taxon>Eukaryota</taxon>
        <taxon>Fungi</taxon>
        <taxon>Dikarya</taxon>
        <taxon>Ascomycota</taxon>
        <taxon>Pezizomycotina</taxon>
        <taxon>Sordariomycetes</taxon>
        <taxon>Sordariomycetidae</taxon>
        <taxon>Sordariales</taxon>
        <taxon>Chaetomiaceae</taxon>
        <taxon>Chaetomium</taxon>
    </lineage>
</organism>
<protein>
    <submittedName>
        <fullName evidence="1">Uncharacterized protein</fullName>
    </submittedName>
</protein>
<comment type="caution">
    <text evidence="1">The sequence shown here is derived from an EMBL/GenBank/DDBJ whole genome shotgun (WGS) entry which is preliminary data.</text>
</comment>
<accession>A0ACB7NUQ5</accession>
<name>A0ACB7NUQ5_9PEZI</name>
<evidence type="ECO:0000313" key="1">
    <source>
        <dbReference type="EMBL" id="KAH6617141.1"/>
    </source>
</evidence>
<keyword evidence="2" id="KW-1185">Reference proteome</keyword>
<gene>
    <name evidence="1" type="ORF">F5144DRAFT_541013</name>
</gene>
<sequence>MTKDWSRPVFRLRKIPNGISNPAEAAQLLSGALAIPVKSITIFSLAETSNRYEVPPSKVATLQLTSVPSCISKAPNDDEWEVLIPEGSHNDVLLLDTHFRVMTALGDVEPAKHRADCIAISGLASHPFGSWQPHGPDKSFMWIRDVIPKSVPGVRTVIYGYDSKLVGSNSFQSISDMARTLTLQLKAAGWSSPSSKPTIFLAHSLGGLVLKEAIVQMADREKSVATILDNVLGAIMFGVPSLGMEQSHLLAMVEGRPTEPLVQDLSRDGDSNYLVRLNERFESLAFLSTARIMWAYETERTPTTVQLKDGSWSRNGPSEVLVSRDSATCRHSRNNKSATIPINQNHSNMVKFSRGDATIGTIITSIKEICSPSNLLQRSDMNAGVFVEFPEGEAVVDDTSQDIAPPDLPCEETLKILGKVINGLDDLHNSLHSPELDFRIDQIEDPFTDTFQFVFELDEFSRWLRTGSDLFWIHGKPGSGKSTLMKYIFHNKATWELLHNWRTGSLEVTAAFFFHYRGTTIQKSFEGVLRSLITQILSPHRVAYESQHRPTWQKYESIKSQQKRITAKYKVRKKEQSDTMQKISRQREHLGQNRDPESEYQLRQFEQQEPKLKSKLHQIEQERKQELQQSTDTIALLAADFEQHSTSPLTMFLETMVSDTSKTGHWSISTLESLLRRLLEQKVTKMDLVLFFDALDEFDGNLDLISRFLKDLARPPATKSMTRVKVLFSSRPWKQLKDHFSEYPGFALQDHTKSDIERYAAGRVANSPISGHSLALVLPFVIAKADGVFLWVRLALTILIEQASSHRGQISADALKAKLLTLPADLFEFYELIIERISKSSRRQTYALLELLIRHNGPPLSAVQLRDAVLVSECPTYDEARRVLEASSHRSSLSGIESYLQQANNDIYSWGGGLVEIKKHGPSEATENKTVYRPQLMHQTVLEFAMGLSLCLRDWIASKPGELERLVIPIRTHFFIDRGLRRPIPPYPLLSSLVFAPSQGEFGAGDLTTIKLLLENGYTPKREPQFFHRLMKETWVGICQDSQKFIRDEALHDIIRLALAYGANPSDLVSDISPYDAPPIHIAPPQLVEDLILHGAKPNTTDREQCTPLDWAIRLPDNFIYMPKEWNLKGRYDTCNILLRHGGTCNQGERRFTRREVKNLLEKFEEEGYDVEFLTARLSEMPGLAGLREYGKPRAQFGKELQSTLKPTQPSIDETEEAVQTLGGARRKKSSRRRKRFPFCLC</sequence>
<evidence type="ECO:0000313" key="2">
    <source>
        <dbReference type="Proteomes" id="UP000724584"/>
    </source>
</evidence>
<proteinExistence type="predicted"/>